<dbReference type="InterPro" id="IPR005202">
    <property type="entry name" value="TF_GRAS"/>
</dbReference>
<evidence type="ECO:0000256" key="3">
    <source>
        <dbReference type="PROSITE-ProRule" id="PRU01191"/>
    </source>
</evidence>
<dbReference type="PANTHER" id="PTHR31636">
    <property type="entry name" value="OSJNBA0084A10.13 PROTEIN-RELATED"/>
    <property type="match status" value="1"/>
</dbReference>
<feature type="compositionally biased region" description="Basic residues" evidence="4">
    <location>
        <begin position="280"/>
        <end position="289"/>
    </location>
</feature>
<keyword evidence="1" id="KW-0805">Transcription regulation</keyword>
<feature type="short sequence motif" description="VHIID" evidence="3">
    <location>
        <begin position="443"/>
        <end position="447"/>
    </location>
</feature>
<evidence type="ECO:0000256" key="4">
    <source>
        <dbReference type="SAM" id="MobiDB-lite"/>
    </source>
</evidence>
<comment type="similarity">
    <text evidence="3">Belongs to the GRAS family.</text>
</comment>
<dbReference type="Proteomes" id="UP001229421">
    <property type="component" value="Unassembled WGS sequence"/>
</dbReference>
<comment type="caution">
    <text evidence="3">Lacks conserved residue(s) required for the propagation of feature annotation.</text>
</comment>
<protein>
    <submittedName>
        <fullName evidence="5">Uncharacterized protein</fullName>
    </submittedName>
</protein>
<dbReference type="AlphaFoldDB" id="A0AAD8L1P7"/>
<feature type="region of interest" description="Disordered" evidence="4">
    <location>
        <begin position="25"/>
        <end position="63"/>
    </location>
</feature>
<organism evidence="5 6">
    <name type="scientific">Tagetes erecta</name>
    <name type="common">African marigold</name>
    <dbReference type="NCBI Taxonomy" id="13708"/>
    <lineage>
        <taxon>Eukaryota</taxon>
        <taxon>Viridiplantae</taxon>
        <taxon>Streptophyta</taxon>
        <taxon>Embryophyta</taxon>
        <taxon>Tracheophyta</taxon>
        <taxon>Spermatophyta</taxon>
        <taxon>Magnoliopsida</taxon>
        <taxon>eudicotyledons</taxon>
        <taxon>Gunneridae</taxon>
        <taxon>Pentapetalae</taxon>
        <taxon>asterids</taxon>
        <taxon>campanulids</taxon>
        <taxon>Asterales</taxon>
        <taxon>Asteraceae</taxon>
        <taxon>Asteroideae</taxon>
        <taxon>Heliantheae alliance</taxon>
        <taxon>Tageteae</taxon>
        <taxon>Tagetes</taxon>
    </lineage>
</organism>
<evidence type="ECO:0000256" key="2">
    <source>
        <dbReference type="ARBA" id="ARBA00023163"/>
    </source>
</evidence>
<feature type="region of interest" description="Disordered" evidence="4">
    <location>
        <begin position="1"/>
        <end position="20"/>
    </location>
</feature>
<sequence>MIHATMATSTSTSTSQLQNDMNTLIAESSCLKLQPSSPQESDNTKKTKTTPPPPSQSSCSSDLAASSLTFPSLKYEPLDQGDMEIQSPDTNSLWESFFSEQLDADFMISSPVRTSFYPNNGHPPFGCSPPRMASPLAPFNNSNNKPKGMSPLQRVFSNCNSPNNQFMEVETISLPAIENFLDDFDGGDDFLAYSGSSSVAGVSSSDQSYDPLATIPALLDCLTLPSPSRFYDEANTAARGSGVGGSADNDQMYHQIRPAPSNAPLMEQLEQERREEKQSRRQQHHHHQPRQQIPSRLQPPQPQPQSQPMSHNHLMVPPPVGPEEHDSGLQLVHLLLACAEAVAKEDFMSARKYLHHLNRVVSPLGDSMQRVASCFTEALTARLAATLATKPPSSSQKFTPFPPNAMEILKIYQIVYQACPYIKFAHFTANQAIFEAFEAEERVHVIDLDILQGYQWPAFMQALAARPGGPPFLRITGIGSSPEGVRETGRCLSELAHSLHVPFEFHPVGEQLEDLEPHMFNRRVGEALAVNSVNRLQRVPGHCLGNLLAMIRDQAPNIVTIVEQEASHNGPYFLGRFLEALHYYSAIFDSLDATFPAESPQRAKVEQYIFAPEIRNIVACEGAERVMRHERLEKWRKIMEGKGFQGVPLSENAVTQSKILLSLYSCDGYRLTEDKGCLLLGWQDRSILAASAWRC</sequence>
<feature type="short sequence motif" description="LxCxE motif" evidence="3">
    <location>
        <begin position="336"/>
        <end position="340"/>
    </location>
</feature>
<keyword evidence="6" id="KW-1185">Reference proteome</keyword>
<feature type="region of interest" description="Disordered" evidence="4">
    <location>
        <begin position="238"/>
        <end position="325"/>
    </location>
</feature>
<proteinExistence type="inferred from homology"/>
<name>A0AAD8L1P7_TARER</name>
<evidence type="ECO:0000313" key="5">
    <source>
        <dbReference type="EMBL" id="KAK1432669.1"/>
    </source>
</evidence>
<evidence type="ECO:0000256" key="1">
    <source>
        <dbReference type="ARBA" id="ARBA00023015"/>
    </source>
</evidence>
<accession>A0AAD8L1P7</accession>
<evidence type="ECO:0000313" key="6">
    <source>
        <dbReference type="Proteomes" id="UP001229421"/>
    </source>
</evidence>
<gene>
    <name evidence="5" type="ORF">QVD17_09567</name>
</gene>
<feature type="region of interest" description="SAW" evidence="3">
    <location>
        <begin position="619"/>
        <end position="694"/>
    </location>
</feature>
<dbReference type="PROSITE" id="PS50985">
    <property type="entry name" value="GRAS"/>
    <property type="match status" value="1"/>
</dbReference>
<feature type="compositionally biased region" description="Basic and acidic residues" evidence="4">
    <location>
        <begin position="270"/>
        <end position="279"/>
    </location>
</feature>
<comment type="caution">
    <text evidence="5">The sequence shown here is derived from an EMBL/GenBank/DDBJ whole genome shotgun (WGS) entry which is preliminary data.</text>
</comment>
<reference evidence="5" key="1">
    <citation type="journal article" date="2023" name="bioRxiv">
        <title>Improved chromosome-level genome assembly for marigold (Tagetes erecta).</title>
        <authorList>
            <person name="Jiang F."/>
            <person name="Yuan L."/>
            <person name="Wang S."/>
            <person name="Wang H."/>
            <person name="Xu D."/>
            <person name="Wang A."/>
            <person name="Fan W."/>
        </authorList>
    </citation>
    <scope>NUCLEOTIDE SEQUENCE</scope>
    <source>
        <strain evidence="5">WSJ</strain>
        <tissue evidence="5">Leaf</tissue>
    </source>
</reference>
<dbReference type="EMBL" id="JAUHHV010000002">
    <property type="protein sequence ID" value="KAK1432669.1"/>
    <property type="molecule type" value="Genomic_DNA"/>
</dbReference>
<keyword evidence="2" id="KW-0804">Transcription</keyword>
<feature type="region of interest" description="VHIID" evidence="3">
    <location>
        <begin position="412"/>
        <end position="477"/>
    </location>
</feature>
<dbReference type="Pfam" id="PF03514">
    <property type="entry name" value="GRAS"/>
    <property type="match status" value="1"/>
</dbReference>